<dbReference type="EMBL" id="KZ819295">
    <property type="protein sequence ID" value="PWN97259.1"/>
    <property type="molecule type" value="Genomic_DNA"/>
</dbReference>
<accession>A0A316Z6L4</accession>
<dbReference type="InterPro" id="IPR045913">
    <property type="entry name" value="TBC20/Gyp8-like"/>
</dbReference>
<dbReference type="PANTHER" id="PTHR20913">
    <property type="entry name" value="TBC1 DOMAIN FAMILY MEMBER 20/GTPASE"/>
    <property type="match status" value="1"/>
</dbReference>
<dbReference type="Gene3D" id="1.10.472.80">
    <property type="entry name" value="Ypt/Rab-GAP domain of gyp1p, domain 3"/>
    <property type="match status" value="1"/>
</dbReference>
<dbReference type="OrthoDB" id="10249988at2759"/>
<feature type="region of interest" description="Disordered" evidence="2">
    <location>
        <begin position="98"/>
        <end position="199"/>
    </location>
</feature>
<feature type="compositionally biased region" description="Low complexity" evidence="2">
    <location>
        <begin position="142"/>
        <end position="174"/>
    </location>
</feature>
<feature type="compositionally biased region" description="Polar residues" evidence="2">
    <location>
        <begin position="10"/>
        <end position="20"/>
    </location>
</feature>
<protein>
    <recommendedName>
        <fullName evidence="3">Rab-GAP TBC domain-containing protein</fullName>
    </recommendedName>
</protein>
<gene>
    <name evidence="4" type="ORF">FA09DRAFT_330442</name>
</gene>
<dbReference type="GeneID" id="37270147"/>
<feature type="compositionally biased region" description="Pro residues" evidence="2">
    <location>
        <begin position="495"/>
        <end position="504"/>
    </location>
</feature>
<dbReference type="GO" id="GO:0006888">
    <property type="term" value="P:endoplasmic reticulum to Golgi vesicle-mediated transport"/>
    <property type="evidence" value="ECO:0007669"/>
    <property type="project" value="TreeGrafter"/>
</dbReference>
<feature type="compositionally biased region" description="Basic and acidic residues" evidence="2">
    <location>
        <begin position="514"/>
        <end position="529"/>
    </location>
</feature>
<sequence>MASTRDVVASGSTTLATQLPLSEMRARALSASGFAGAQQSHMSRGEASSSNASTENPPSRSGPASPDWTSGRTEAWLVLLDLPDHLAQLQNRSSAFSPAHLAPGHAAAGHEEADVEELDATSDDAEWEVATTKRARRRQHKSAASESAVRSRASSVAYHTESEASASRAGSRPAGSKKRTPKKRAKPQPLSVAHRDESQVQLDVDRSFAGRAWESSVSAADRAQRRAQLTDVIRRVLRTTPALCYYQGYHDVISLLLLTLSPDLSSQRFTVAGLDGTPAVWQSAEERDLVVLASSRLSLHWLRDYMTRGLDPALGGLKLTRNLLRKVDAELAAVVEAASPLPYFALSWQITGFAHDIAPELAAQVLDYLLVDGQSGVLYLTVAMLLSKRAEILAQDGEDGAELHHMLSRLPSSIDSNSLPALLQQAAAIAAEHGPLEPVAGLGASTGVMGPQSVLRTFARLHRPASASSWRTRDERARTALNGDVRAIVRDFAVSPPPSPPPEPELQKRRRRKTDADGQGRPAHDKAEPARGLLLAGALGATAIVLWLAASSPAATQYMPAETVQLIKSFAAKIA</sequence>
<dbReference type="InterPro" id="IPR035969">
    <property type="entry name" value="Rab-GAP_TBC_sf"/>
</dbReference>
<evidence type="ECO:0000313" key="5">
    <source>
        <dbReference type="Proteomes" id="UP000245946"/>
    </source>
</evidence>
<reference evidence="4 5" key="1">
    <citation type="journal article" date="2018" name="Mol. Biol. Evol.">
        <title>Broad Genomic Sampling Reveals a Smut Pathogenic Ancestry of the Fungal Clade Ustilaginomycotina.</title>
        <authorList>
            <person name="Kijpornyongpan T."/>
            <person name="Mondo S.J."/>
            <person name="Barry K."/>
            <person name="Sandor L."/>
            <person name="Lee J."/>
            <person name="Lipzen A."/>
            <person name="Pangilinan J."/>
            <person name="LaButti K."/>
            <person name="Hainaut M."/>
            <person name="Henrissat B."/>
            <person name="Grigoriev I.V."/>
            <person name="Spatafora J.W."/>
            <person name="Aime M.C."/>
        </authorList>
    </citation>
    <scope>NUCLEOTIDE SEQUENCE [LARGE SCALE GENOMIC DNA]</scope>
    <source>
        <strain evidence="4 5">MCA 4186</strain>
    </source>
</reference>
<dbReference type="PROSITE" id="PS50086">
    <property type="entry name" value="TBC_RABGAP"/>
    <property type="match status" value="1"/>
</dbReference>
<dbReference type="InterPro" id="IPR000195">
    <property type="entry name" value="Rab-GAP-TBC_dom"/>
</dbReference>
<evidence type="ECO:0000259" key="3">
    <source>
        <dbReference type="PROSITE" id="PS50086"/>
    </source>
</evidence>
<dbReference type="Gene3D" id="1.10.8.1310">
    <property type="match status" value="1"/>
</dbReference>
<evidence type="ECO:0000256" key="2">
    <source>
        <dbReference type="SAM" id="MobiDB-lite"/>
    </source>
</evidence>
<dbReference type="PANTHER" id="PTHR20913:SF7">
    <property type="entry name" value="RE60063P"/>
    <property type="match status" value="1"/>
</dbReference>
<dbReference type="Proteomes" id="UP000245946">
    <property type="component" value="Unassembled WGS sequence"/>
</dbReference>
<evidence type="ECO:0000256" key="1">
    <source>
        <dbReference type="ARBA" id="ARBA00022468"/>
    </source>
</evidence>
<dbReference type="SMART" id="SM00164">
    <property type="entry name" value="TBC"/>
    <property type="match status" value="1"/>
</dbReference>
<evidence type="ECO:0000313" key="4">
    <source>
        <dbReference type="EMBL" id="PWN97259.1"/>
    </source>
</evidence>
<dbReference type="STRING" id="58919.A0A316Z6L4"/>
<feature type="compositionally biased region" description="Basic residues" evidence="2">
    <location>
        <begin position="175"/>
        <end position="186"/>
    </location>
</feature>
<keyword evidence="1" id="KW-0343">GTPase activation</keyword>
<dbReference type="GO" id="GO:0005096">
    <property type="term" value="F:GTPase activator activity"/>
    <property type="evidence" value="ECO:0007669"/>
    <property type="project" value="UniProtKB-KW"/>
</dbReference>
<feature type="domain" description="Rab-GAP TBC" evidence="3">
    <location>
        <begin position="66"/>
        <end position="373"/>
    </location>
</feature>
<feature type="compositionally biased region" description="Low complexity" evidence="2">
    <location>
        <begin position="98"/>
        <end position="107"/>
    </location>
</feature>
<feature type="region of interest" description="Disordered" evidence="2">
    <location>
        <begin position="491"/>
        <end position="529"/>
    </location>
</feature>
<dbReference type="RefSeq" id="XP_025597538.1">
    <property type="nucleotide sequence ID" value="XM_025742603.1"/>
</dbReference>
<dbReference type="SUPFAM" id="SSF47923">
    <property type="entry name" value="Ypt/Rab-GAP domain of gyp1p"/>
    <property type="match status" value="2"/>
</dbReference>
<feature type="compositionally biased region" description="Polar residues" evidence="2">
    <location>
        <begin position="37"/>
        <end position="59"/>
    </location>
</feature>
<name>A0A316Z6L4_9BASI</name>
<feature type="region of interest" description="Disordered" evidence="2">
    <location>
        <begin position="1"/>
        <end position="70"/>
    </location>
</feature>
<dbReference type="GO" id="GO:0005789">
    <property type="term" value="C:endoplasmic reticulum membrane"/>
    <property type="evidence" value="ECO:0007669"/>
    <property type="project" value="TreeGrafter"/>
</dbReference>
<feature type="compositionally biased region" description="Acidic residues" evidence="2">
    <location>
        <begin position="113"/>
        <end position="127"/>
    </location>
</feature>
<dbReference type="Pfam" id="PF00566">
    <property type="entry name" value="RabGAP-TBC"/>
    <property type="match status" value="1"/>
</dbReference>
<keyword evidence="5" id="KW-1185">Reference proteome</keyword>
<proteinExistence type="predicted"/>
<dbReference type="AlphaFoldDB" id="A0A316Z6L4"/>
<organism evidence="4 5">
    <name type="scientific">Tilletiopsis washingtonensis</name>
    <dbReference type="NCBI Taxonomy" id="58919"/>
    <lineage>
        <taxon>Eukaryota</taxon>
        <taxon>Fungi</taxon>
        <taxon>Dikarya</taxon>
        <taxon>Basidiomycota</taxon>
        <taxon>Ustilaginomycotina</taxon>
        <taxon>Exobasidiomycetes</taxon>
        <taxon>Entylomatales</taxon>
        <taxon>Entylomatales incertae sedis</taxon>
        <taxon>Tilletiopsis</taxon>
    </lineage>
</organism>